<dbReference type="AlphaFoldDB" id="A0A814GQV4"/>
<dbReference type="Gene3D" id="2.60.120.200">
    <property type="match status" value="2"/>
</dbReference>
<gene>
    <name evidence="1" type="ORF">GPM918_LOCUS13693</name>
    <name evidence="2" type="ORF">SRO942_LOCUS13693</name>
</gene>
<reference evidence="1" key="1">
    <citation type="submission" date="2021-02" db="EMBL/GenBank/DDBJ databases">
        <authorList>
            <person name="Nowell W R."/>
        </authorList>
    </citation>
    <scope>NUCLEOTIDE SEQUENCE</scope>
</reference>
<dbReference type="SUPFAM" id="SSF49899">
    <property type="entry name" value="Concanavalin A-like lectins/glucanases"/>
    <property type="match status" value="2"/>
</dbReference>
<dbReference type="InterPro" id="IPR013320">
    <property type="entry name" value="ConA-like_dom_sf"/>
</dbReference>
<dbReference type="OrthoDB" id="347083at2759"/>
<accession>A0A814GQV4</accession>
<dbReference type="PANTHER" id="PTHR42535">
    <property type="entry name" value="OOKINETE PROTEIN, PUTATIVE-RELATED"/>
    <property type="match status" value="1"/>
</dbReference>
<dbReference type="Pfam" id="PF13385">
    <property type="entry name" value="Laminin_G_3"/>
    <property type="match status" value="2"/>
</dbReference>
<proteinExistence type="predicted"/>
<keyword evidence="3" id="KW-1185">Reference proteome</keyword>
<sequence length="632" mass="69922">MQTSLPLNAVELRRKEKISKVTKISRKKPIEKSEMTSLNVDKCLHTDVTPPVQMQPDITVPSLDVVETKRNERSLLANIPVVMKIKRKKPNVKSDMKNPNVERHMQMDMTKPRQMQYYSSALQEPMLSMKSTDDISSQHTLTADNDLPIVTQDKDKAKSKQVRWNKRSRQCAKQTTPCRSLLRYSERPISSLFYLLATTTPNPCPAYTQNIFWTFDSTLNDFYDVFNGVGINGVSYVANGYVGYGYGLKLTSSLNQSVLVSTTPYLCLRNISFTLEVWLYPTNLTQTNGDNLFGQCQAFSTDQCIHIAIRSQKIFMGFYGDDLTGTTTLTVNRWYHLALVLDVTLLKKSIYINGILDQYGSSNSFKGLANSLKIGTNDVWNTSGFYNGYMDQMLLTLRSKNATEILIDATVVVYYKFDVATGIYDDSGPLYINGTGTDVSSVSSGRINEALLFGSSTLPSYYQFQGLTALGTANQAFSISLWINPSFINGSVILHVNGGYDTTGIGLPGWCIPFIGISSSGHVVVQSWIGSIVSVLGPVLLTNSWIHIVETWSATNGLRLYVNGTLNGSTAASTYSASGHPDTITLGNSVNATNISCTAGLLVMSQFFGLIDEFQLYSRELNTTDVYSLANP</sequence>
<dbReference type="Proteomes" id="UP000681722">
    <property type="component" value="Unassembled WGS sequence"/>
</dbReference>
<evidence type="ECO:0000313" key="2">
    <source>
        <dbReference type="EMBL" id="CAF3771257.1"/>
    </source>
</evidence>
<name>A0A814GQV4_9BILA</name>
<dbReference type="Proteomes" id="UP000663829">
    <property type="component" value="Unassembled WGS sequence"/>
</dbReference>
<dbReference type="EMBL" id="CAJNOQ010003189">
    <property type="protein sequence ID" value="CAF0999811.1"/>
    <property type="molecule type" value="Genomic_DNA"/>
</dbReference>
<protein>
    <submittedName>
        <fullName evidence="1">Uncharacterized protein</fullName>
    </submittedName>
</protein>
<dbReference type="PANTHER" id="PTHR42535:SF2">
    <property type="entry name" value="CHROMOSOME UNDETERMINED SCAFFOLD_146, WHOLE GENOME SHOTGUN SEQUENCE"/>
    <property type="match status" value="1"/>
</dbReference>
<comment type="caution">
    <text evidence="1">The sequence shown here is derived from an EMBL/GenBank/DDBJ whole genome shotgun (WGS) entry which is preliminary data.</text>
</comment>
<evidence type="ECO:0000313" key="3">
    <source>
        <dbReference type="Proteomes" id="UP000663829"/>
    </source>
</evidence>
<dbReference type="EMBL" id="CAJOBC010003189">
    <property type="protein sequence ID" value="CAF3771257.1"/>
    <property type="molecule type" value="Genomic_DNA"/>
</dbReference>
<evidence type="ECO:0000313" key="1">
    <source>
        <dbReference type="EMBL" id="CAF0999811.1"/>
    </source>
</evidence>
<organism evidence="1 3">
    <name type="scientific">Didymodactylos carnosus</name>
    <dbReference type="NCBI Taxonomy" id="1234261"/>
    <lineage>
        <taxon>Eukaryota</taxon>
        <taxon>Metazoa</taxon>
        <taxon>Spiralia</taxon>
        <taxon>Gnathifera</taxon>
        <taxon>Rotifera</taxon>
        <taxon>Eurotatoria</taxon>
        <taxon>Bdelloidea</taxon>
        <taxon>Philodinida</taxon>
        <taxon>Philodinidae</taxon>
        <taxon>Didymodactylos</taxon>
    </lineage>
</organism>